<dbReference type="GO" id="GO:0005737">
    <property type="term" value="C:cytoplasm"/>
    <property type="evidence" value="ECO:0007669"/>
    <property type="project" value="InterPro"/>
</dbReference>
<dbReference type="Pfam" id="PF06426">
    <property type="entry name" value="SATase_N"/>
    <property type="match status" value="1"/>
</dbReference>
<dbReference type="SUPFAM" id="SSF51161">
    <property type="entry name" value="Trimeric LpxA-like enzymes"/>
    <property type="match status" value="1"/>
</dbReference>
<organism evidence="7">
    <name type="scientific">Flexilinea flocculi</name>
    <dbReference type="NCBI Taxonomy" id="1678840"/>
    <lineage>
        <taxon>Bacteria</taxon>
        <taxon>Bacillati</taxon>
        <taxon>Chloroflexota</taxon>
        <taxon>Anaerolineae</taxon>
        <taxon>Anaerolineales</taxon>
        <taxon>Anaerolineaceae</taxon>
        <taxon>Flexilinea</taxon>
    </lineage>
</organism>
<evidence type="ECO:0000256" key="1">
    <source>
        <dbReference type="ARBA" id="ARBA00004876"/>
    </source>
</evidence>
<dbReference type="OrthoDB" id="9801456at2"/>
<dbReference type="STRING" id="1678840.ATC1_1266"/>
<gene>
    <name evidence="7" type="ORF">ATC1_1266</name>
</gene>
<dbReference type="InterPro" id="IPR042122">
    <property type="entry name" value="Ser_AcTrfase_N_sf"/>
</dbReference>
<dbReference type="InterPro" id="IPR053376">
    <property type="entry name" value="Serine_acetyltransferase"/>
</dbReference>
<dbReference type="NCBIfam" id="NF041874">
    <property type="entry name" value="EPS_EpsC"/>
    <property type="match status" value="1"/>
</dbReference>
<proteinExistence type="predicted"/>
<protein>
    <recommendedName>
        <fullName evidence="2">Serine acetyltransferase</fullName>
    </recommendedName>
</protein>
<dbReference type="Gene3D" id="2.160.10.10">
    <property type="entry name" value="Hexapeptide repeat proteins"/>
    <property type="match status" value="1"/>
</dbReference>
<dbReference type="InterPro" id="IPR011004">
    <property type="entry name" value="Trimer_LpxA-like_sf"/>
</dbReference>
<dbReference type="UniPathway" id="UPA00136">
    <property type="reaction ID" value="UER00199"/>
</dbReference>
<accession>A0A0K8PA72</accession>
<name>A0A0K8PA72_9CHLR</name>
<sequence length="294" mass="32555">MEQDHSTDEIRQAAAGIAENYNDYDVPMYGSLLRLPERNAVIDILHDLQKLLFPAYFGDPYLTRLPPQQYSALLLEHIQKKLCKQISLALEETPENITAAREICSAIIQKIPDIQRYLAKDLTATFEGDPAAKSKMEVLFSYPGFFAIFVYRIAHELYLRQVPLIPRMMTEYAHSKTGIDIHPGAVIGEYFFIDHGTGIVIGETTIIGSHVRIYQGATLGALSPKSGQARSDTKRHPTVGNNVTIYSGATILGGETVIGDNVTIGGNVFLTDSVPANTRVSIKAPELKFREAEF</sequence>
<dbReference type="InterPro" id="IPR045304">
    <property type="entry name" value="LbH_SAT"/>
</dbReference>
<dbReference type="AlphaFoldDB" id="A0A0K8PA72"/>
<evidence type="ECO:0000256" key="2">
    <source>
        <dbReference type="ARBA" id="ARBA00018522"/>
    </source>
</evidence>
<keyword evidence="3" id="KW-0028">Amino-acid biosynthesis</keyword>
<dbReference type="PANTHER" id="PTHR42811">
    <property type="entry name" value="SERINE ACETYLTRANSFERASE"/>
    <property type="match status" value="1"/>
</dbReference>
<dbReference type="InterPro" id="IPR010493">
    <property type="entry name" value="Ser_AcTrfase_N"/>
</dbReference>
<keyword evidence="4 7" id="KW-0808">Transferase</keyword>
<dbReference type="PATRIC" id="fig|1678840.3.peg.576"/>
<keyword evidence="5" id="KW-0012">Acyltransferase</keyword>
<feature type="domain" description="Serine acetyltransferase N-terminal" evidence="6">
    <location>
        <begin position="76"/>
        <end position="148"/>
    </location>
</feature>
<dbReference type="CDD" id="cd03354">
    <property type="entry name" value="LbH_SAT"/>
    <property type="match status" value="1"/>
</dbReference>
<dbReference type="Proteomes" id="UP000053370">
    <property type="component" value="Unassembled WGS sequence"/>
</dbReference>
<evidence type="ECO:0000313" key="8">
    <source>
        <dbReference type="Proteomes" id="UP000053370"/>
    </source>
</evidence>
<evidence type="ECO:0000256" key="5">
    <source>
        <dbReference type="ARBA" id="ARBA00023315"/>
    </source>
</evidence>
<comment type="pathway">
    <text evidence="1">Amino-acid biosynthesis; L-cysteine biosynthesis; L-cysteine from L-serine: step 1/2.</text>
</comment>
<dbReference type="Gene3D" id="1.10.3130.10">
    <property type="entry name" value="serine acetyltransferase, domain 1"/>
    <property type="match status" value="1"/>
</dbReference>
<dbReference type="EMBL" id="DF968180">
    <property type="protein sequence ID" value="GAP39536.1"/>
    <property type="molecule type" value="Genomic_DNA"/>
</dbReference>
<reference evidence="7" key="1">
    <citation type="journal article" date="2015" name="Genome Announc.">
        <title>Draft Genome Sequence of Anaerolineae Strain TC1, a Novel Isolate from a Methanogenic Wastewater Treatment System.</title>
        <authorList>
            <person name="Matsuura N."/>
            <person name="Tourlousse D.M."/>
            <person name="Sun L."/>
            <person name="Toyonaga M."/>
            <person name="Kuroda K."/>
            <person name="Ohashi A."/>
            <person name="Cruz R."/>
            <person name="Yamaguchi T."/>
            <person name="Sekiguchi Y."/>
        </authorList>
    </citation>
    <scope>NUCLEOTIDE SEQUENCE [LARGE SCALE GENOMIC DNA]</scope>
    <source>
        <strain evidence="7">TC1</strain>
    </source>
</reference>
<dbReference type="GO" id="GO:0006535">
    <property type="term" value="P:cysteine biosynthetic process from serine"/>
    <property type="evidence" value="ECO:0007669"/>
    <property type="project" value="InterPro"/>
</dbReference>
<evidence type="ECO:0000313" key="7">
    <source>
        <dbReference type="EMBL" id="GAP39536.1"/>
    </source>
</evidence>
<evidence type="ECO:0000256" key="4">
    <source>
        <dbReference type="ARBA" id="ARBA00022679"/>
    </source>
</evidence>
<evidence type="ECO:0000259" key="6">
    <source>
        <dbReference type="Pfam" id="PF06426"/>
    </source>
</evidence>
<dbReference type="GO" id="GO:0009001">
    <property type="term" value="F:serine O-acetyltransferase activity"/>
    <property type="evidence" value="ECO:0007669"/>
    <property type="project" value="InterPro"/>
</dbReference>
<keyword evidence="8" id="KW-1185">Reference proteome</keyword>
<evidence type="ECO:0000256" key="3">
    <source>
        <dbReference type="ARBA" id="ARBA00022605"/>
    </source>
</evidence>